<evidence type="ECO:0000313" key="2">
    <source>
        <dbReference type="EMBL" id="VDK46643.1"/>
    </source>
</evidence>
<dbReference type="InterPro" id="IPR050927">
    <property type="entry name" value="TRPM"/>
</dbReference>
<accession>A0A0M3JWJ7</accession>
<feature type="transmembrane region" description="Helical" evidence="1">
    <location>
        <begin position="645"/>
        <end position="662"/>
    </location>
</feature>
<keyword evidence="3" id="KW-1185">Reference proteome</keyword>
<evidence type="ECO:0000256" key="1">
    <source>
        <dbReference type="SAM" id="Phobius"/>
    </source>
</evidence>
<dbReference type="OrthoDB" id="10056930at2759"/>
<dbReference type="PANTHER" id="PTHR13800">
    <property type="entry name" value="TRANSIENT RECEPTOR POTENTIAL CATION CHANNEL, SUBFAMILY M, MEMBER 6"/>
    <property type="match status" value="1"/>
</dbReference>
<proteinExistence type="predicted"/>
<dbReference type="GO" id="GO:0030001">
    <property type="term" value="P:metal ion transport"/>
    <property type="evidence" value="ECO:0007669"/>
    <property type="project" value="TreeGrafter"/>
</dbReference>
<dbReference type="PANTHER" id="PTHR13800:SF41">
    <property type="entry name" value="PROTEIN CED-11"/>
    <property type="match status" value="1"/>
</dbReference>
<sequence length="1481" mass="166896">MENEYSRRMNSVTPETVSILVENEWSNSSEIGSDQRFASAPTIQTCPAVLLASQLAIPNAVKYVYSRIAAYASQIDEGMPQLILSLIATGNSFHRQCEQKVKKALSRLIDGCNMWIVTSGEASDPLARITSKILQIELPARESNVETLVFAINDTSVVASDLNNCKRMVDVRYNTLCMLWMNSEPSEHDVALFRAITAIRLATPPPSLLIGVPDGSVSACASTQTVLLPPPAVEQHPIPIAFFCGGDLCSLLELRTYLQSGVPVLVLQDSSELCAILNSSWLLYRSSSFEHDKWIEWLDAELRSVAQSNENINDEIVFNAKQNIIASLAAASGDITLLSFISTDQLEDICERLLKLCMQSSLDATGIRRVLQLSVRLGEPAIVSSLSLSQVYTRQDAAQLYEEALLSEKRIPVLSALLDQNVPFIATLDLLKKMLNSCKDQCSLSGGINDLLPAQYFEMPQPDEKKSFDIIAVWAMLLNRAELVKCLCAYSNHTVPLSITLARVSHSLSHQVIIQILHNMFILFNIVIISSVEPLLSVNELMKCSMLKTRTWFFYDSGFLRLSKWLSDHSVAVLEQSHRDSPRKTYASLCMPLDSFNGLTLTELALQTNNKEFVAHRCCQRWVHRLLYANVQTTNSKDIIFIPPWLKIVLSSVFVLPIWLWVRLRITERDCSDSLQTTSPTVALLQNGRKYSKSRVHSAYSVISARSSSQRDEGLILSKGESLATPQSGVTSVCQSQAQPQQQETIILPDDVPDVNTKLLHHSSKRSVYQQHSVPITTFYSTPIVKFWLSLIFRLLHLFIFAYAITLPGCGSITLDTFLWIWTFIILLETVWVFSNRLHRCPVMQVLKWELFDISAMSVQLFIILALKLSAQVSNDYIVPAIFLIPMTIFPYQFQPLNSAYSARIASSFLLVYLCYSTLFRYIPLSKTFGPLMVRIKLMLTRDFVNFLILVALVMLSSAVAAQAIVYPDRPSEFHTFTHSLSWAWLSLFTVDLSGIRETDTCKKSFLGKPTDYCTAIGGYANHECPTQSWAGYFVIVEYLVLLKLICWPILLAFFTKTAREVNEEADYIWKYQLYSLVEDFRLRPVLPPPFTPIYFLGLSCCRATGCFSSFFREVSPSSSDHPDVVTPSTKSHSQPAPLARFGNVYQNPSVPTAQTGFIHFKVKSREIWSSGNKSATVCHSEIKSCSSSLRQLKDQMRLMIVSTNFTSATAKDRLHSWYGTSSPVMYDLEANIKKLSVEDQYKSWNVLIADYCPPFYCKPVEQFPAEQQKFVDCFTPQTAGDIRKQWRQRQQTDLLHSFHMPHITLSPSGLPLNPFGRKGIAGRGDHCRFGPNYYGVFVILYGNDNQQLKILLENKTLPARWRFECGHRDESLELILTDILKNESDITILSSQCQLNVGESDSGVAHVLRRQRDDSRDTDNSWTVVDVWGVHLGTRPLDSRRTVPSYSWHLENSCSLSAQEREFVNASLKLLTDSSPSNLM</sequence>
<feature type="transmembrane region" description="Helical" evidence="1">
    <location>
        <begin position="817"/>
        <end position="834"/>
    </location>
</feature>
<keyword evidence="1" id="KW-0472">Membrane</keyword>
<organism evidence="4">
    <name type="scientific">Anisakis simplex</name>
    <name type="common">Herring worm</name>
    <dbReference type="NCBI Taxonomy" id="6269"/>
    <lineage>
        <taxon>Eukaryota</taxon>
        <taxon>Metazoa</taxon>
        <taxon>Ecdysozoa</taxon>
        <taxon>Nematoda</taxon>
        <taxon>Chromadorea</taxon>
        <taxon>Rhabditida</taxon>
        <taxon>Spirurina</taxon>
        <taxon>Ascaridomorpha</taxon>
        <taxon>Ascaridoidea</taxon>
        <taxon>Anisakidae</taxon>
        <taxon>Anisakis</taxon>
        <taxon>Anisakis simplex complex</taxon>
    </lineage>
</organism>
<feature type="transmembrane region" description="Helical" evidence="1">
    <location>
        <begin position="901"/>
        <end position="923"/>
    </location>
</feature>
<evidence type="ECO:0000313" key="3">
    <source>
        <dbReference type="Proteomes" id="UP000267096"/>
    </source>
</evidence>
<feature type="transmembrane region" description="Helical" evidence="1">
    <location>
        <begin position="787"/>
        <end position="805"/>
    </location>
</feature>
<evidence type="ECO:0000313" key="4">
    <source>
        <dbReference type="WBParaSite" id="ASIM_0001266501-mRNA-1"/>
    </source>
</evidence>
<reference evidence="4" key="1">
    <citation type="submission" date="2016-04" db="UniProtKB">
        <authorList>
            <consortium name="WormBaseParasite"/>
        </authorList>
    </citation>
    <scope>IDENTIFICATION</scope>
</reference>
<keyword evidence="1" id="KW-1133">Transmembrane helix</keyword>
<dbReference type="GO" id="GO:0005261">
    <property type="term" value="F:monoatomic cation channel activity"/>
    <property type="evidence" value="ECO:0007669"/>
    <property type="project" value="TreeGrafter"/>
</dbReference>
<dbReference type="GO" id="GO:0005886">
    <property type="term" value="C:plasma membrane"/>
    <property type="evidence" value="ECO:0007669"/>
    <property type="project" value="TreeGrafter"/>
</dbReference>
<dbReference type="Proteomes" id="UP000267096">
    <property type="component" value="Unassembled WGS sequence"/>
</dbReference>
<dbReference type="WBParaSite" id="ASIM_0001266501-mRNA-1">
    <property type="protein sequence ID" value="ASIM_0001266501-mRNA-1"/>
    <property type="gene ID" value="ASIM_0001266501"/>
</dbReference>
<dbReference type="Pfam" id="PF25969">
    <property type="entry name" value="NUDT9_N"/>
    <property type="match status" value="1"/>
</dbReference>
<keyword evidence="1" id="KW-0812">Transmembrane</keyword>
<gene>
    <name evidence="2" type="ORF">ASIM_LOCUS12131</name>
</gene>
<name>A0A0M3JWJ7_ANISI</name>
<dbReference type="EMBL" id="UYRR01031143">
    <property type="protein sequence ID" value="VDK46643.1"/>
    <property type="molecule type" value="Genomic_DNA"/>
</dbReference>
<reference evidence="2 3" key="2">
    <citation type="submission" date="2018-11" db="EMBL/GenBank/DDBJ databases">
        <authorList>
            <consortium name="Pathogen Informatics"/>
        </authorList>
    </citation>
    <scope>NUCLEOTIDE SEQUENCE [LARGE SCALE GENOMIC DNA]</scope>
</reference>
<feature type="transmembrane region" description="Helical" evidence="1">
    <location>
        <begin position="877"/>
        <end position="895"/>
    </location>
</feature>
<feature type="transmembrane region" description="Helical" evidence="1">
    <location>
        <begin position="1030"/>
        <end position="1055"/>
    </location>
</feature>
<protein>
    <submittedName>
        <fullName evidence="4">Protein ced-11</fullName>
    </submittedName>
</protein>
<feature type="transmembrane region" description="Helical" evidence="1">
    <location>
        <begin position="944"/>
        <end position="967"/>
    </location>
</feature>